<dbReference type="EMBL" id="CP014782">
    <property type="protein sequence ID" value="AQS39646.1"/>
    <property type="molecule type" value="Genomic_DNA"/>
</dbReference>
<dbReference type="Proteomes" id="UP000189545">
    <property type="component" value="Chromosome"/>
</dbReference>
<evidence type="ECO:0000259" key="2">
    <source>
        <dbReference type="Pfam" id="PF00440"/>
    </source>
</evidence>
<evidence type="ECO:0000313" key="3">
    <source>
        <dbReference type="EMBL" id="AQS39646.1"/>
    </source>
</evidence>
<feature type="domain" description="HTH tetR-type" evidence="2">
    <location>
        <begin position="3"/>
        <end position="38"/>
    </location>
</feature>
<dbReference type="SUPFAM" id="SSF46689">
    <property type="entry name" value="Homeodomain-like"/>
    <property type="match status" value="1"/>
</dbReference>
<dbReference type="STRING" id="225848.Sps_04561"/>
<dbReference type="InterPro" id="IPR001647">
    <property type="entry name" value="HTH_TetR"/>
</dbReference>
<dbReference type="KEGG" id="spsw:Sps_04561"/>
<keyword evidence="4" id="KW-1185">Reference proteome</keyword>
<evidence type="ECO:0000256" key="1">
    <source>
        <dbReference type="ARBA" id="ARBA00023125"/>
    </source>
</evidence>
<gene>
    <name evidence="3" type="ORF">Sps_04561</name>
</gene>
<organism evidence="3 4">
    <name type="scientific">Shewanella psychrophila</name>
    <dbReference type="NCBI Taxonomy" id="225848"/>
    <lineage>
        <taxon>Bacteria</taxon>
        <taxon>Pseudomonadati</taxon>
        <taxon>Pseudomonadota</taxon>
        <taxon>Gammaproteobacteria</taxon>
        <taxon>Alteromonadales</taxon>
        <taxon>Shewanellaceae</taxon>
        <taxon>Shewanella</taxon>
    </lineage>
</organism>
<protein>
    <submittedName>
        <fullName evidence="3">Transcriptional regulator, TetR family</fullName>
    </submittedName>
</protein>
<evidence type="ECO:0000313" key="4">
    <source>
        <dbReference type="Proteomes" id="UP000189545"/>
    </source>
</evidence>
<dbReference type="AlphaFoldDB" id="A0A1S6HVP3"/>
<dbReference type="GO" id="GO:0003677">
    <property type="term" value="F:DNA binding"/>
    <property type="evidence" value="ECO:0007669"/>
    <property type="project" value="UniProtKB-KW"/>
</dbReference>
<reference evidence="3 4" key="1">
    <citation type="submission" date="2016-03" db="EMBL/GenBank/DDBJ databases">
        <title>Complete genome sequence of Shewanella psychrophila WP2, a deep sea bacterium isolated from west Pacific sediment.</title>
        <authorList>
            <person name="Xu G."/>
            <person name="Jian H."/>
        </authorList>
    </citation>
    <scope>NUCLEOTIDE SEQUENCE [LARGE SCALE GENOMIC DNA]</scope>
    <source>
        <strain evidence="3 4">WP2</strain>
    </source>
</reference>
<sequence>MLGGYDKLNFATIANDLNTTRANIHYHFKNKESLAVEVTRQYAERHSEEFKALCLSFNGDFIGLFTAIDDAFWFDDNLSVMCNILAADPEIPKMILTLTQKLYQDIECLIIDAIQHGVDSKQIRDDVDVVREAARVHVLMMGIISAAQHSPDLGQAKQQLSGLLVDWANSLS</sequence>
<proteinExistence type="predicted"/>
<dbReference type="Pfam" id="PF00440">
    <property type="entry name" value="TetR_N"/>
    <property type="match status" value="1"/>
</dbReference>
<accession>A0A1S6HVP3</accession>
<dbReference type="InterPro" id="IPR036271">
    <property type="entry name" value="Tet_transcr_reg_TetR-rel_C_sf"/>
</dbReference>
<keyword evidence="1" id="KW-0238">DNA-binding</keyword>
<dbReference type="SUPFAM" id="SSF48498">
    <property type="entry name" value="Tetracyclin repressor-like, C-terminal domain"/>
    <property type="match status" value="1"/>
</dbReference>
<dbReference type="Gene3D" id="1.10.357.10">
    <property type="entry name" value="Tetracycline Repressor, domain 2"/>
    <property type="match status" value="1"/>
</dbReference>
<name>A0A1S6HVP3_9GAMM</name>
<dbReference type="InterPro" id="IPR009057">
    <property type="entry name" value="Homeodomain-like_sf"/>
</dbReference>